<keyword evidence="2" id="KW-1185">Reference proteome</keyword>
<dbReference type="GeneID" id="89979248"/>
<reference evidence="1 2" key="1">
    <citation type="submission" date="2023-08" db="EMBL/GenBank/DDBJ databases">
        <title>Black Yeasts Isolated from many extreme environments.</title>
        <authorList>
            <person name="Coleine C."/>
            <person name="Stajich J.E."/>
            <person name="Selbmann L."/>
        </authorList>
    </citation>
    <scope>NUCLEOTIDE SEQUENCE [LARGE SCALE GENOMIC DNA]</scope>
    <source>
        <strain evidence="1 2">CCFEE 5792</strain>
    </source>
</reference>
<sequence length="266" mass="29719">MSALGRPREMSNPTASANDDLVAFQTSHSHSLPALGQQHATSSPHAVPVDDEVLEPRSGNVDRLTLKTFVFSRKGLRTDMQIVDVQNEVDWSSYYAAVKAWKFNTPDVTLHAGIDTTAEIVGVAHFRFSRHMMLGLGDPLNDPSSVVWEELRRQSLLKNRWSFEFDDSIGHNDIGTPRSEGTRRRRLLWQRTTDAADGVEGLSRMSIQNFRLTDQGTGDVVAVFIASNLTSLKKKGELRIFRELSISLERIILLSCASISEKLARD</sequence>
<dbReference type="AlphaFoldDB" id="A0AAV9NJS9"/>
<dbReference type="RefSeq" id="XP_064709353.1">
    <property type="nucleotide sequence ID" value="XM_064854627.1"/>
</dbReference>
<accession>A0AAV9NJS9</accession>
<proteinExistence type="predicted"/>
<dbReference type="EMBL" id="JAVRRD010000005">
    <property type="protein sequence ID" value="KAK5058830.1"/>
    <property type="molecule type" value="Genomic_DNA"/>
</dbReference>
<gene>
    <name evidence="1" type="ORF">LTR84_011094</name>
</gene>
<name>A0AAV9NJS9_9EURO</name>
<organism evidence="1 2">
    <name type="scientific">Exophiala bonariae</name>
    <dbReference type="NCBI Taxonomy" id="1690606"/>
    <lineage>
        <taxon>Eukaryota</taxon>
        <taxon>Fungi</taxon>
        <taxon>Dikarya</taxon>
        <taxon>Ascomycota</taxon>
        <taxon>Pezizomycotina</taxon>
        <taxon>Eurotiomycetes</taxon>
        <taxon>Chaetothyriomycetidae</taxon>
        <taxon>Chaetothyriales</taxon>
        <taxon>Herpotrichiellaceae</taxon>
        <taxon>Exophiala</taxon>
    </lineage>
</organism>
<dbReference type="Proteomes" id="UP001358417">
    <property type="component" value="Unassembled WGS sequence"/>
</dbReference>
<comment type="caution">
    <text evidence="1">The sequence shown here is derived from an EMBL/GenBank/DDBJ whole genome shotgun (WGS) entry which is preliminary data.</text>
</comment>
<protein>
    <submittedName>
        <fullName evidence="1">Uncharacterized protein</fullName>
    </submittedName>
</protein>
<evidence type="ECO:0000313" key="1">
    <source>
        <dbReference type="EMBL" id="KAK5058830.1"/>
    </source>
</evidence>
<evidence type="ECO:0000313" key="2">
    <source>
        <dbReference type="Proteomes" id="UP001358417"/>
    </source>
</evidence>